<dbReference type="GO" id="GO:0003700">
    <property type="term" value="F:DNA-binding transcription factor activity"/>
    <property type="evidence" value="ECO:0007669"/>
    <property type="project" value="TreeGrafter"/>
</dbReference>
<dbReference type="GO" id="GO:0005634">
    <property type="term" value="C:nucleus"/>
    <property type="evidence" value="ECO:0007669"/>
    <property type="project" value="UniProtKB-SubCell"/>
</dbReference>
<feature type="compositionally biased region" description="Basic and acidic residues" evidence="4">
    <location>
        <begin position="794"/>
        <end position="806"/>
    </location>
</feature>
<feature type="region of interest" description="Disordered" evidence="4">
    <location>
        <begin position="825"/>
        <end position="952"/>
    </location>
</feature>
<evidence type="ECO:0000259" key="6">
    <source>
        <dbReference type="PROSITE" id="PS51294"/>
    </source>
</evidence>
<feature type="compositionally biased region" description="Acidic residues" evidence="4">
    <location>
        <begin position="784"/>
        <end position="793"/>
    </location>
</feature>
<feature type="compositionally biased region" description="Basic residues" evidence="4">
    <location>
        <begin position="843"/>
        <end position="858"/>
    </location>
</feature>
<dbReference type="AlphaFoldDB" id="A0A9P7MD52"/>
<dbReference type="EMBL" id="SRPO01000159">
    <property type="protein sequence ID" value="KAG5938190.1"/>
    <property type="molecule type" value="Genomic_DNA"/>
</dbReference>
<feature type="compositionally biased region" description="Acidic residues" evidence="4">
    <location>
        <begin position="864"/>
        <end position="876"/>
    </location>
</feature>
<feature type="compositionally biased region" description="Basic and acidic residues" evidence="4">
    <location>
        <begin position="271"/>
        <end position="297"/>
    </location>
</feature>
<feature type="domain" description="Myb-like" evidence="5">
    <location>
        <begin position="557"/>
        <end position="631"/>
    </location>
</feature>
<feature type="compositionally biased region" description="Acidic residues" evidence="4">
    <location>
        <begin position="924"/>
        <end position="943"/>
    </location>
</feature>
<proteinExistence type="predicted"/>
<dbReference type="InterPro" id="IPR017930">
    <property type="entry name" value="Myb_dom"/>
</dbReference>
<feature type="region of interest" description="Disordered" evidence="4">
    <location>
        <begin position="776"/>
        <end position="811"/>
    </location>
</feature>
<comment type="subcellular location">
    <subcellularLocation>
        <location evidence="1">Nucleus</location>
    </subcellularLocation>
</comment>
<dbReference type="InterPro" id="IPR001005">
    <property type="entry name" value="SANT/Myb"/>
</dbReference>
<sequence>MADVEDGLSVAASENSDGMDMNEGIGMDVDFGAIEIFDSNLAPTSFSSGAPEAIMTEDAAADSSSKKAKRDKHNQSQTKDKSDKKSKKRQKSEEDAGPSPSVPEGEDATARRRRKSKKRSTTDTVVPDSQPSNEQAEPVTDTPWGHLQQENAAALSQKANNKRRLSHSAEGRPRRKQRSGGSDRADPAGEGTLLGSQDAVATSFLHRNKDARRTVPESAIDEDNRPESDPQASPTVAHLRRHSQSRQARSRESSVSHQMDTDTASGAAAGVEREAERIAREAWDEHRSEQTSRSEGAHDDDDTEMPDQYPHLPLGKGAADVTAKAQTSSPLQRRTRSARKKAKPSFYEQPVPEVPDDDNDKEDVYAELPSPSAMSPKPRNRKKRATKKETRGRKIKKEKKLSQSMRGESVDGEEDDEADSAERRNRLTGYTQGRFSDAELARISRAVETFRADNDLSKSEVNELIHAPGGTTAGEFNAQLWNRIFAECPDRHRQKVINITRKKFHNFVARGTWTPEQDAELAALIQAHGTKWSKIGGKINRHPEDLRDRYRNYIVCGANQRKDAWDEGEEARLTQYIMESMQVIDELRVNEPTRAILQKSYEELIDWQDISERMDRTRSRLQCITKWKSLNFRTHGKDKLVSTQPDSQISFRLEKARRQIATMPAEERFRLVTAVQATAVGTDVKIPWHRLVDKPFRVQWHRYTQMLLWRRLKATVPNNAEVTVRDAAQYLVEQYNQTGVLPDVRDDQFDDADEMNFMQSIAPLNCVGRNLASGRNQRSTEFVTESDAEDEAAERDGSTHEADNDKGAQSVKLGDLYIDPALADSGAPAKKSTPAAAAAAAKRGSKAKAPKSGKRSRKPVAEVDPIEEDEDVEMQEPEQVQEQAQGSDSEENDVEQLRRQKTPKNTSGDGVQSLGETRVKESSAEQEVEVDGGEDSDMDDMEDVPARISVRA</sequence>
<evidence type="ECO:0008006" key="9">
    <source>
        <dbReference type="Google" id="ProtNLM"/>
    </source>
</evidence>
<organism evidence="7 8">
    <name type="scientific">Claviceps pazoutovae</name>
    <dbReference type="NCBI Taxonomy" id="1649127"/>
    <lineage>
        <taxon>Eukaryota</taxon>
        <taxon>Fungi</taxon>
        <taxon>Dikarya</taxon>
        <taxon>Ascomycota</taxon>
        <taxon>Pezizomycotina</taxon>
        <taxon>Sordariomycetes</taxon>
        <taxon>Hypocreomycetidae</taxon>
        <taxon>Hypocreales</taxon>
        <taxon>Clavicipitaceae</taxon>
        <taxon>Claviceps</taxon>
    </lineage>
</organism>
<dbReference type="OrthoDB" id="39591at2759"/>
<dbReference type="Proteomes" id="UP000706124">
    <property type="component" value="Unassembled WGS sequence"/>
</dbReference>
<keyword evidence="8" id="KW-1185">Reference proteome</keyword>
<dbReference type="CDD" id="cd00167">
    <property type="entry name" value="SANT"/>
    <property type="match status" value="1"/>
</dbReference>
<evidence type="ECO:0000313" key="7">
    <source>
        <dbReference type="EMBL" id="KAG5938190.1"/>
    </source>
</evidence>
<evidence type="ECO:0000313" key="8">
    <source>
        <dbReference type="Proteomes" id="UP000706124"/>
    </source>
</evidence>
<evidence type="ECO:0000256" key="2">
    <source>
        <dbReference type="ARBA" id="ARBA00023125"/>
    </source>
</evidence>
<feature type="region of interest" description="Disordered" evidence="4">
    <location>
        <begin position="1"/>
        <end position="25"/>
    </location>
</feature>
<dbReference type="PROSITE" id="PS50090">
    <property type="entry name" value="MYB_LIKE"/>
    <property type="match status" value="2"/>
</dbReference>
<evidence type="ECO:0000256" key="3">
    <source>
        <dbReference type="ARBA" id="ARBA00023242"/>
    </source>
</evidence>
<keyword evidence="3" id="KW-0539">Nucleus</keyword>
<feature type="domain" description="Myb-like" evidence="5">
    <location>
        <begin position="505"/>
        <end position="554"/>
    </location>
</feature>
<evidence type="ECO:0000256" key="1">
    <source>
        <dbReference type="ARBA" id="ARBA00004123"/>
    </source>
</evidence>
<dbReference type="GO" id="GO:0000976">
    <property type="term" value="F:transcription cis-regulatory region binding"/>
    <property type="evidence" value="ECO:0007669"/>
    <property type="project" value="TreeGrafter"/>
</dbReference>
<accession>A0A9P7MD52</accession>
<dbReference type="SUPFAM" id="SSF46689">
    <property type="entry name" value="Homeodomain-like"/>
    <property type="match status" value="1"/>
</dbReference>
<gene>
    <name evidence="7" type="ORF">E4U60_001446</name>
</gene>
<dbReference type="PANTHER" id="PTHR46380">
    <property type="entry name" value="CYCLIN-D-BINDING MYB-LIKE TRANSCRIPTION FACTOR 1"/>
    <property type="match status" value="1"/>
</dbReference>
<dbReference type="PROSITE" id="PS51294">
    <property type="entry name" value="HTH_MYB"/>
    <property type="match status" value="1"/>
</dbReference>
<dbReference type="Pfam" id="PF13921">
    <property type="entry name" value="Myb_DNA-bind_6"/>
    <property type="match status" value="1"/>
</dbReference>
<reference evidence="7 8" key="1">
    <citation type="journal article" date="2020" name="bioRxiv">
        <title>Whole genome comparisons of ergot fungi reveals the divergence and evolution of species within the genus Claviceps are the result of varying mechanisms driving genome evolution and host range expansion.</title>
        <authorList>
            <person name="Wyka S.A."/>
            <person name="Mondo S.J."/>
            <person name="Liu M."/>
            <person name="Dettman J."/>
            <person name="Nalam V."/>
            <person name="Broders K.D."/>
        </authorList>
    </citation>
    <scope>NUCLEOTIDE SEQUENCE [LARGE SCALE GENOMIC DNA]</scope>
    <source>
        <strain evidence="7 8">CCC 1485</strain>
    </source>
</reference>
<dbReference type="Gene3D" id="1.10.10.60">
    <property type="entry name" value="Homeodomain-like"/>
    <property type="match status" value="2"/>
</dbReference>
<feature type="compositionally biased region" description="Basic residues" evidence="4">
    <location>
        <begin position="333"/>
        <end position="343"/>
    </location>
</feature>
<keyword evidence="2" id="KW-0238">DNA-binding</keyword>
<evidence type="ECO:0000259" key="5">
    <source>
        <dbReference type="PROSITE" id="PS50090"/>
    </source>
</evidence>
<feature type="compositionally biased region" description="Low complexity" evidence="4">
    <location>
        <begin position="825"/>
        <end position="842"/>
    </location>
</feature>
<feature type="compositionally biased region" description="Acidic residues" evidence="4">
    <location>
        <begin position="410"/>
        <end position="419"/>
    </location>
</feature>
<feature type="compositionally biased region" description="Basic residues" evidence="4">
    <location>
        <begin position="378"/>
        <end position="399"/>
    </location>
</feature>
<feature type="domain" description="HTH myb-type" evidence="6">
    <location>
        <begin position="505"/>
        <end position="558"/>
    </location>
</feature>
<dbReference type="PANTHER" id="PTHR46380:SF2">
    <property type="entry name" value="CYCLIN-D-BINDING MYB-LIKE TRANSCRIPTION FACTOR 1"/>
    <property type="match status" value="1"/>
</dbReference>
<dbReference type="InterPro" id="IPR009057">
    <property type="entry name" value="Homeodomain-like_sf"/>
</dbReference>
<evidence type="ECO:0000256" key="4">
    <source>
        <dbReference type="SAM" id="MobiDB-lite"/>
    </source>
</evidence>
<dbReference type="InterPro" id="IPR051651">
    <property type="entry name" value="DMTF1_DNA-bind_reg"/>
</dbReference>
<protein>
    <recommendedName>
        <fullName evidence="9">Myb transcription factor</fullName>
    </recommendedName>
</protein>
<name>A0A9P7MD52_9HYPO</name>
<comment type="caution">
    <text evidence="7">The sequence shown here is derived from an EMBL/GenBank/DDBJ whole genome shotgun (WGS) entry which is preliminary data.</text>
</comment>
<dbReference type="SMART" id="SM00717">
    <property type="entry name" value="SANT"/>
    <property type="match status" value="2"/>
</dbReference>
<feature type="region of interest" description="Disordered" evidence="4">
    <location>
        <begin position="41"/>
        <end position="430"/>
    </location>
</feature>